<sequence length="112" mass="12481">MTLAPTTPPTRTQPRSQNQTKYCASPLNASSPETPTISMQNKEVVHSYYSLVKVIWDIDEDTAHIEIIDHAAIIQNPCHPDNILPRQVPGSRIPRQQTVAGENVAITSYFID</sequence>
<evidence type="ECO:0000256" key="1">
    <source>
        <dbReference type="SAM" id="MobiDB-lite"/>
    </source>
</evidence>
<evidence type="ECO:0000313" key="2">
    <source>
        <dbReference type="EMBL" id="KAL0563797.1"/>
    </source>
</evidence>
<gene>
    <name evidence="2" type="ORF">V5O48_018267</name>
</gene>
<proteinExistence type="predicted"/>
<accession>A0ABR3ELN8</accession>
<feature type="compositionally biased region" description="Polar residues" evidence="1">
    <location>
        <begin position="16"/>
        <end position="35"/>
    </location>
</feature>
<feature type="region of interest" description="Disordered" evidence="1">
    <location>
        <begin position="1"/>
        <end position="35"/>
    </location>
</feature>
<protein>
    <submittedName>
        <fullName evidence="2">Uncharacterized protein</fullName>
    </submittedName>
</protein>
<reference evidence="2 3" key="1">
    <citation type="submission" date="2024-02" db="EMBL/GenBank/DDBJ databases">
        <title>A draft genome for the cacao thread blight pathogen Marasmius crinis-equi.</title>
        <authorList>
            <person name="Cohen S.P."/>
            <person name="Baruah I.K."/>
            <person name="Amoako-Attah I."/>
            <person name="Bukari Y."/>
            <person name="Meinhardt L.W."/>
            <person name="Bailey B.A."/>
        </authorList>
    </citation>
    <scope>NUCLEOTIDE SEQUENCE [LARGE SCALE GENOMIC DNA]</scope>
    <source>
        <strain evidence="2 3">GH-76</strain>
    </source>
</reference>
<organism evidence="2 3">
    <name type="scientific">Marasmius crinis-equi</name>
    <dbReference type="NCBI Taxonomy" id="585013"/>
    <lineage>
        <taxon>Eukaryota</taxon>
        <taxon>Fungi</taxon>
        <taxon>Dikarya</taxon>
        <taxon>Basidiomycota</taxon>
        <taxon>Agaricomycotina</taxon>
        <taxon>Agaricomycetes</taxon>
        <taxon>Agaricomycetidae</taxon>
        <taxon>Agaricales</taxon>
        <taxon>Marasmiineae</taxon>
        <taxon>Marasmiaceae</taxon>
        <taxon>Marasmius</taxon>
    </lineage>
</organism>
<dbReference type="EMBL" id="JBAHYK010003196">
    <property type="protein sequence ID" value="KAL0563797.1"/>
    <property type="molecule type" value="Genomic_DNA"/>
</dbReference>
<dbReference type="Proteomes" id="UP001465976">
    <property type="component" value="Unassembled WGS sequence"/>
</dbReference>
<keyword evidence="3" id="KW-1185">Reference proteome</keyword>
<name>A0ABR3ELN8_9AGAR</name>
<evidence type="ECO:0000313" key="3">
    <source>
        <dbReference type="Proteomes" id="UP001465976"/>
    </source>
</evidence>
<comment type="caution">
    <text evidence="2">The sequence shown here is derived from an EMBL/GenBank/DDBJ whole genome shotgun (WGS) entry which is preliminary data.</text>
</comment>